<sequence length="302" mass="33503">MRELLIFLVLTIITIEAGFTPHFSRWLDNYYGPQIRTQMERVDLGPKGSFGGKQNDADPVVNQPVVFVHGVSDTAGEKPTEAANWFRNKAGYRSSEVYSTTYFNGAQGNPLKWVEYSMKCEYVKQVRALIVAVRLYTGRQVDVIGFSLGVVVSRKAILGGHCVDSGEYLGGPLTKFIDTYVGVAGPNHGISLQMAGLQLPACLFGGLPICNQLNGLYSGNCPQTSRYLQDINAIQRYEGQHIYTIYSKQDQTVGFVVCGGLTSQIAGQDGERQYDGLKHDECFHSTHNIQLHMVRDHQVIQE</sequence>
<proteinExistence type="predicted"/>
<evidence type="ECO:0000313" key="2">
    <source>
        <dbReference type="EMBL" id="CAJ0581653.1"/>
    </source>
</evidence>
<feature type="non-terminal residue" evidence="2">
    <location>
        <position position="302"/>
    </location>
</feature>
<feature type="signal peptide" evidence="1">
    <location>
        <begin position="1"/>
        <end position="17"/>
    </location>
</feature>
<dbReference type="EMBL" id="CATQJA010002663">
    <property type="protein sequence ID" value="CAJ0581653.1"/>
    <property type="molecule type" value="Genomic_DNA"/>
</dbReference>
<comment type="caution">
    <text evidence="2">The sequence shown here is derived from an EMBL/GenBank/DDBJ whole genome shotgun (WGS) entry which is preliminary data.</text>
</comment>
<name>A0AA36D5U8_9BILA</name>
<dbReference type="SUPFAM" id="SSF53474">
    <property type="entry name" value="alpha/beta-Hydrolases"/>
    <property type="match status" value="1"/>
</dbReference>
<evidence type="ECO:0000313" key="3">
    <source>
        <dbReference type="Proteomes" id="UP001177023"/>
    </source>
</evidence>
<organism evidence="2 3">
    <name type="scientific">Mesorhabditis spiculigera</name>
    <dbReference type="NCBI Taxonomy" id="96644"/>
    <lineage>
        <taxon>Eukaryota</taxon>
        <taxon>Metazoa</taxon>
        <taxon>Ecdysozoa</taxon>
        <taxon>Nematoda</taxon>
        <taxon>Chromadorea</taxon>
        <taxon>Rhabditida</taxon>
        <taxon>Rhabditina</taxon>
        <taxon>Rhabditomorpha</taxon>
        <taxon>Rhabditoidea</taxon>
        <taxon>Rhabditidae</taxon>
        <taxon>Mesorhabditinae</taxon>
        <taxon>Mesorhabditis</taxon>
    </lineage>
</organism>
<keyword evidence="3" id="KW-1185">Reference proteome</keyword>
<dbReference type="GO" id="GO:0016298">
    <property type="term" value="F:lipase activity"/>
    <property type="evidence" value="ECO:0007669"/>
    <property type="project" value="TreeGrafter"/>
</dbReference>
<protein>
    <recommendedName>
        <fullName evidence="4">Triacylglycerol lipase</fullName>
    </recommendedName>
</protein>
<dbReference type="Proteomes" id="UP001177023">
    <property type="component" value="Unassembled WGS sequence"/>
</dbReference>
<evidence type="ECO:0000256" key="1">
    <source>
        <dbReference type="SAM" id="SignalP"/>
    </source>
</evidence>
<dbReference type="InterPro" id="IPR002918">
    <property type="entry name" value="Lipase_EstA/Esterase_EstB"/>
</dbReference>
<reference evidence="2" key="1">
    <citation type="submission" date="2023-06" db="EMBL/GenBank/DDBJ databases">
        <authorList>
            <person name="Delattre M."/>
        </authorList>
    </citation>
    <scope>NUCLEOTIDE SEQUENCE</scope>
    <source>
        <strain evidence="2">AF72</strain>
    </source>
</reference>
<dbReference type="InterPro" id="IPR029058">
    <property type="entry name" value="AB_hydrolase_fold"/>
</dbReference>
<dbReference type="Pfam" id="PF01674">
    <property type="entry name" value="Lipase_2"/>
    <property type="match status" value="1"/>
</dbReference>
<accession>A0AA36D5U8</accession>
<dbReference type="Gene3D" id="3.40.50.1820">
    <property type="entry name" value="alpha/beta hydrolase"/>
    <property type="match status" value="1"/>
</dbReference>
<feature type="chain" id="PRO_5041264550" description="Triacylglycerol lipase" evidence="1">
    <location>
        <begin position="18"/>
        <end position="302"/>
    </location>
</feature>
<dbReference type="PANTHER" id="PTHR32015">
    <property type="entry name" value="FASTING INDUCED LIPASE"/>
    <property type="match status" value="1"/>
</dbReference>
<gene>
    <name evidence="2" type="ORF">MSPICULIGERA_LOCUS19808</name>
</gene>
<keyword evidence="1" id="KW-0732">Signal</keyword>
<evidence type="ECO:0008006" key="4">
    <source>
        <dbReference type="Google" id="ProtNLM"/>
    </source>
</evidence>
<dbReference type="GO" id="GO:0016042">
    <property type="term" value="P:lipid catabolic process"/>
    <property type="evidence" value="ECO:0007669"/>
    <property type="project" value="InterPro"/>
</dbReference>
<dbReference type="AlphaFoldDB" id="A0AA36D5U8"/>
<dbReference type="PANTHER" id="PTHR32015:SF5">
    <property type="entry name" value="LIPASE RELATED"/>
    <property type="match status" value="1"/>
</dbReference>